<dbReference type="KEGG" id="ppso:QPJ95_13365"/>
<organism evidence="1 2">
    <name type="scientific">Parasedimentitalea psychrophila</name>
    <dbReference type="NCBI Taxonomy" id="2997337"/>
    <lineage>
        <taxon>Bacteria</taxon>
        <taxon>Pseudomonadati</taxon>
        <taxon>Pseudomonadota</taxon>
        <taxon>Alphaproteobacteria</taxon>
        <taxon>Rhodobacterales</taxon>
        <taxon>Paracoccaceae</taxon>
        <taxon>Parasedimentitalea</taxon>
    </lineage>
</organism>
<protein>
    <submittedName>
        <fullName evidence="1">Uncharacterized protein</fullName>
    </submittedName>
</protein>
<keyword evidence="2" id="KW-1185">Reference proteome</keyword>
<gene>
    <name evidence="1" type="ORF">QPJ95_13365</name>
</gene>
<sequence length="44" mass="4518">MRLTISVAAANSDCAALVLGSHPRQGPASERDLASVVEIVNLNA</sequence>
<name>A0A9Y2KXF9_9RHOB</name>
<accession>A0A9Y2KXF9</accession>
<dbReference type="RefSeq" id="WP_270920557.1">
    <property type="nucleotide sequence ID" value="NZ_CP127247.1"/>
</dbReference>
<evidence type="ECO:0000313" key="2">
    <source>
        <dbReference type="Proteomes" id="UP001238334"/>
    </source>
</evidence>
<reference evidence="1 2" key="1">
    <citation type="submission" date="2023-06" db="EMBL/GenBank/DDBJ databases">
        <title>Parasedimentitalea psychrophila sp. nov., a psychrophilic bacterium isolated from deep-sea sediment.</title>
        <authorList>
            <person name="Li A."/>
        </authorList>
    </citation>
    <scope>NUCLEOTIDE SEQUENCE [LARGE SCALE GENOMIC DNA]</scope>
    <source>
        <strain evidence="1 2">QS115</strain>
    </source>
</reference>
<dbReference type="AlphaFoldDB" id="A0A9Y2KXF9"/>
<proteinExistence type="predicted"/>
<dbReference type="Proteomes" id="UP001238334">
    <property type="component" value="Chromosome"/>
</dbReference>
<evidence type="ECO:0000313" key="1">
    <source>
        <dbReference type="EMBL" id="WIY23637.1"/>
    </source>
</evidence>
<dbReference type="EMBL" id="CP127247">
    <property type="protein sequence ID" value="WIY23637.1"/>
    <property type="molecule type" value="Genomic_DNA"/>
</dbReference>